<dbReference type="Proteomes" id="UP000009223">
    <property type="component" value="Chromosome"/>
</dbReference>
<dbReference type="Pfam" id="PF12773">
    <property type="entry name" value="DZR"/>
    <property type="match status" value="1"/>
</dbReference>
<reference evidence="3 4" key="2">
    <citation type="journal article" date="2011" name="ISME J.">
        <title>RNA-seq reveals cooperative metabolic interactions between two termite-gut spirochete species in co-culture.</title>
        <authorList>
            <person name="Rosenthal A.Z."/>
            <person name="Matson E.G."/>
            <person name="Eldar A."/>
            <person name="Leadbetter J.R."/>
        </authorList>
    </citation>
    <scope>NUCLEOTIDE SEQUENCE [LARGE SCALE GENOMIC DNA]</scope>
    <source>
        <strain evidence="4">ATCC BAA-887 / DSM 12427 / ZAS-2</strain>
    </source>
</reference>
<dbReference type="KEGG" id="tpi:TREPR_2525"/>
<dbReference type="OrthoDB" id="350656at2"/>
<proteinExistence type="predicted"/>
<reference evidence="4" key="1">
    <citation type="submission" date="2009-12" db="EMBL/GenBank/DDBJ databases">
        <title>Complete sequence of Treponema primitia strain ZAS-2.</title>
        <authorList>
            <person name="Tetu S.G."/>
            <person name="Matson E."/>
            <person name="Ren Q."/>
            <person name="Seshadri R."/>
            <person name="Elbourne L."/>
            <person name="Hassan K.A."/>
            <person name="Durkin A."/>
            <person name="Radune D."/>
            <person name="Mohamoud Y."/>
            <person name="Shay R."/>
            <person name="Jin S."/>
            <person name="Zhang X."/>
            <person name="Lucey K."/>
            <person name="Ballor N.R."/>
            <person name="Ottesen E."/>
            <person name="Rosenthal R."/>
            <person name="Allen A."/>
            <person name="Leadbetter J.R."/>
            <person name="Paulsen I.T."/>
        </authorList>
    </citation>
    <scope>NUCLEOTIDE SEQUENCE [LARGE SCALE GENOMIC DNA]</scope>
    <source>
        <strain evidence="4">ATCC BAA-887 / DSM 12427 / ZAS-2</strain>
    </source>
</reference>
<protein>
    <recommendedName>
        <fullName evidence="2">DZANK-type domain-containing protein</fullName>
    </recommendedName>
</protein>
<evidence type="ECO:0000313" key="3">
    <source>
        <dbReference type="EMBL" id="AEF85727.1"/>
    </source>
</evidence>
<gene>
    <name evidence="3" type="ordered locus">TREPR_2525</name>
</gene>
<evidence type="ECO:0000313" key="4">
    <source>
        <dbReference type="Proteomes" id="UP000009223"/>
    </source>
</evidence>
<name>F5YGQ1_TREPZ</name>
<dbReference type="InterPro" id="IPR025874">
    <property type="entry name" value="DZR"/>
</dbReference>
<keyword evidence="1" id="KW-1133">Transmembrane helix</keyword>
<dbReference type="AlphaFoldDB" id="F5YGQ1"/>
<evidence type="ECO:0000259" key="2">
    <source>
        <dbReference type="Pfam" id="PF12773"/>
    </source>
</evidence>
<accession>F5YGQ1</accession>
<keyword evidence="1" id="KW-0472">Membrane</keyword>
<keyword evidence="4" id="KW-1185">Reference proteome</keyword>
<keyword evidence="1" id="KW-0812">Transmembrane</keyword>
<dbReference type="HOGENOM" id="CLU_144861_0_0_12"/>
<dbReference type="STRING" id="545694.TREPR_2525"/>
<evidence type="ECO:0000256" key="1">
    <source>
        <dbReference type="SAM" id="Phobius"/>
    </source>
</evidence>
<feature type="transmembrane region" description="Helical" evidence="1">
    <location>
        <begin position="81"/>
        <end position="100"/>
    </location>
</feature>
<dbReference type="RefSeq" id="WP_015707685.1">
    <property type="nucleotide sequence ID" value="NC_015578.1"/>
</dbReference>
<organism evidence="3 4">
    <name type="scientific">Treponema primitia (strain ATCC BAA-887 / DSM 12427 / ZAS-2)</name>
    <dbReference type="NCBI Taxonomy" id="545694"/>
    <lineage>
        <taxon>Bacteria</taxon>
        <taxon>Pseudomonadati</taxon>
        <taxon>Spirochaetota</taxon>
        <taxon>Spirochaetia</taxon>
        <taxon>Spirochaetales</taxon>
        <taxon>Treponemataceae</taxon>
        <taxon>Treponema</taxon>
    </lineage>
</organism>
<feature type="domain" description="DZANK-type" evidence="2">
    <location>
        <begin position="7"/>
        <end position="53"/>
    </location>
</feature>
<dbReference type="eggNOG" id="COG1933">
    <property type="taxonomic scope" value="Bacteria"/>
</dbReference>
<sequence length="102" mass="10497">MAAHFFCENCGAEVKRDSKNCPKCGRSFASILCPACGFVGEEALFAGGCPVCGYTAPAQGAPKNHPGKTLPQKFSAGALPGWAYALAVLVFAAVAALLLFSQ</sequence>
<dbReference type="EMBL" id="CP001843">
    <property type="protein sequence ID" value="AEF85727.1"/>
    <property type="molecule type" value="Genomic_DNA"/>
</dbReference>